<dbReference type="Proteomes" id="UP000515145">
    <property type="component" value="Chromosome 4"/>
</dbReference>
<dbReference type="OrthoDB" id="9900654at2759"/>
<keyword evidence="3 6" id="KW-1133">Transmembrane helix</keyword>
<keyword evidence="8" id="KW-1185">Reference proteome</keyword>
<evidence type="ECO:0000256" key="5">
    <source>
        <dbReference type="ARBA" id="ARBA00049650"/>
    </source>
</evidence>
<keyword evidence="2 6" id="KW-0812">Transmembrane</keyword>
<comment type="subcellular location">
    <subcellularLocation>
        <location evidence="1">Membrane</location>
        <topology evidence="1">Single-pass membrane protein</topology>
    </subcellularLocation>
</comment>
<dbReference type="RefSeq" id="XP_028258997.1">
    <property type="nucleotide sequence ID" value="XM_028403196.1"/>
</dbReference>
<evidence type="ECO:0000256" key="1">
    <source>
        <dbReference type="ARBA" id="ARBA00004167"/>
    </source>
</evidence>
<accession>A0A6P7I7X5</accession>
<keyword evidence="7" id="KW-0732">Signal</keyword>
<dbReference type="Pfam" id="PF15807">
    <property type="entry name" value="MAP17"/>
    <property type="match status" value="1"/>
</dbReference>
<comment type="similarity">
    <text evidence="5">Belongs to the PDZK1-interacting protein 1/SMIM24 family.</text>
</comment>
<dbReference type="CTD" id="10158"/>
<feature type="transmembrane region" description="Helical" evidence="6">
    <location>
        <begin position="36"/>
        <end position="55"/>
    </location>
</feature>
<sequence>MENLSALTSCLLLAVGVVMAQSALPQTSERLLPQWLTGLIAVSGFLFLAFVSFLVKKAWCEQSSRRRSSVEVAVSTTNQMDLDPIRRKNSKESARDMSNTYETSVDVLWSKDNMSAYSNLAADTAEDRATAM</sequence>
<dbReference type="PANTHER" id="PTHR15296">
    <property type="entry name" value="MEMBRANE-ASSOCIATED PROTEIN MAP17"/>
    <property type="match status" value="1"/>
</dbReference>
<name>A0A6P7I7X5_9TELE</name>
<evidence type="ECO:0000256" key="4">
    <source>
        <dbReference type="ARBA" id="ARBA00023136"/>
    </source>
</evidence>
<evidence type="ECO:0000256" key="6">
    <source>
        <dbReference type="SAM" id="Phobius"/>
    </source>
</evidence>
<feature type="chain" id="PRO_5027747480" evidence="7">
    <location>
        <begin position="21"/>
        <end position="132"/>
    </location>
</feature>
<dbReference type="InParanoid" id="A0A6P7I7X5"/>
<evidence type="ECO:0000256" key="2">
    <source>
        <dbReference type="ARBA" id="ARBA00022692"/>
    </source>
</evidence>
<evidence type="ECO:0000313" key="8">
    <source>
        <dbReference type="Proteomes" id="UP000515145"/>
    </source>
</evidence>
<feature type="signal peptide" evidence="7">
    <location>
        <begin position="1"/>
        <end position="20"/>
    </location>
</feature>
<reference evidence="9" key="1">
    <citation type="submission" date="2025-08" db="UniProtKB">
        <authorList>
            <consortium name="RefSeq"/>
        </authorList>
    </citation>
    <scope>IDENTIFICATION</scope>
</reference>
<dbReference type="InterPro" id="IPR031627">
    <property type="entry name" value="PDZK1IP1/SMIM24"/>
</dbReference>
<dbReference type="GO" id="GO:0016020">
    <property type="term" value="C:membrane"/>
    <property type="evidence" value="ECO:0007669"/>
    <property type="project" value="UniProtKB-SubCell"/>
</dbReference>
<evidence type="ECO:0000256" key="7">
    <source>
        <dbReference type="SAM" id="SignalP"/>
    </source>
</evidence>
<dbReference type="AlphaFoldDB" id="A0A6P7I7X5"/>
<evidence type="ECO:0000256" key="3">
    <source>
        <dbReference type="ARBA" id="ARBA00022989"/>
    </source>
</evidence>
<evidence type="ECO:0000313" key="9">
    <source>
        <dbReference type="RefSeq" id="XP_028258997.1"/>
    </source>
</evidence>
<dbReference type="GeneID" id="114434184"/>
<gene>
    <name evidence="9" type="primary">pdzk1ip1</name>
</gene>
<proteinExistence type="inferred from homology"/>
<dbReference type="PANTHER" id="PTHR15296:SF1">
    <property type="entry name" value="PDZK1 INTERACTING PROTEIN 1"/>
    <property type="match status" value="1"/>
</dbReference>
<organism evidence="8 9">
    <name type="scientific">Parambassis ranga</name>
    <name type="common">Indian glassy fish</name>
    <dbReference type="NCBI Taxonomy" id="210632"/>
    <lineage>
        <taxon>Eukaryota</taxon>
        <taxon>Metazoa</taxon>
        <taxon>Chordata</taxon>
        <taxon>Craniata</taxon>
        <taxon>Vertebrata</taxon>
        <taxon>Euteleostomi</taxon>
        <taxon>Actinopterygii</taxon>
        <taxon>Neopterygii</taxon>
        <taxon>Teleostei</taxon>
        <taxon>Neoteleostei</taxon>
        <taxon>Acanthomorphata</taxon>
        <taxon>Ovalentaria</taxon>
        <taxon>Ambassidae</taxon>
        <taxon>Parambassis</taxon>
    </lineage>
</organism>
<keyword evidence="4 6" id="KW-0472">Membrane</keyword>
<protein>
    <submittedName>
        <fullName evidence="9">Small integral membrane protein 24</fullName>
    </submittedName>
</protein>